<evidence type="ECO:0000256" key="1">
    <source>
        <dbReference type="SAM" id="MobiDB-lite"/>
    </source>
</evidence>
<feature type="region of interest" description="Disordered" evidence="1">
    <location>
        <begin position="168"/>
        <end position="209"/>
    </location>
</feature>
<reference evidence="2" key="1">
    <citation type="submission" date="2021-02" db="EMBL/GenBank/DDBJ databases">
        <authorList>
            <person name="Dougan E. K."/>
            <person name="Rhodes N."/>
            <person name="Thang M."/>
            <person name="Chan C."/>
        </authorList>
    </citation>
    <scope>NUCLEOTIDE SEQUENCE</scope>
</reference>
<dbReference type="AlphaFoldDB" id="A0A813K197"/>
<accession>A0A813K197</accession>
<evidence type="ECO:0000313" key="3">
    <source>
        <dbReference type="Proteomes" id="UP000626109"/>
    </source>
</evidence>
<proteinExistence type="predicted"/>
<evidence type="ECO:0000313" key="2">
    <source>
        <dbReference type="EMBL" id="CAE8688988.1"/>
    </source>
</evidence>
<dbReference type="EMBL" id="CAJNNW010026995">
    <property type="protein sequence ID" value="CAE8688988.1"/>
    <property type="molecule type" value="Genomic_DNA"/>
</dbReference>
<protein>
    <submittedName>
        <fullName evidence="2">Uncharacterized protein</fullName>
    </submittedName>
</protein>
<organism evidence="2 3">
    <name type="scientific">Polarella glacialis</name>
    <name type="common">Dinoflagellate</name>
    <dbReference type="NCBI Taxonomy" id="89957"/>
    <lineage>
        <taxon>Eukaryota</taxon>
        <taxon>Sar</taxon>
        <taxon>Alveolata</taxon>
        <taxon>Dinophyceae</taxon>
        <taxon>Suessiales</taxon>
        <taxon>Suessiaceae</taxon>
        <taxon>Polarella</taxon>
    </lineage>
</organism>
<sequence length="209" mass="21830">MELCDPYVLAPGFPSLPPGNWRYAVARGECYRCQDTLGLVEPGDPGEVWFCTICQGDLSKAGVEFVTCDSCENVNVCPLCCQAANSTATVTTYRASALRRRAEALKHGAAGTSAVLGGSSGSGFGSGVSPVKSHAPTSRLSSFSGEQREVRMSRRGISAVVAAVEGHGGEGNRLRGRCATCSRGDEVVEEDADEDETDSSEEGNDSGVP</sequence>
<gene>
    <name evidence="2" type="ORF">PGLA2088_LOCUS26249</name>
</gene>
<feature type="compositionally biased region" description="Polar residues" evidence="1">
    <location>
        <begin position="135"/>
        <end position="145"/>
    </location>
</feature>
<feature type="region of interest" description="Disordered" evidence="1">
    <location>
        <begin position="125"/>
        <end position="148"/>
    </location>
</feature>
<dbReference type="Proteomes" id="UP000626109">
    <property type="component" value="Unassembled WGS sequence"/>
</dbReference>
<feature type="compositionally biased region" description="Acidic residues" evidence="1">
    <location>
        <begin position="187"/>
        <end position="209"/>
    </location>
</feature>
<name>A0A813K197_POLGL</name>
<comment type="caution">
    <text evidence="2">The sequence shown here is derived from an EMBL/GenBank/DDBJ whole genome shotgun (WGS) entry which is preliminary data.</text>
</comment>